<dbReference type="Proteomes" id="UP000219072">
    <property type="component" value="Unassembled WGS sequence"/>
</dbReference>
<protein>
    <submittedName>
        <fullName evidence="3">DNA-binding transcriptional regulator, MerR family</fullName>
    </submittedName>
</protein>
<dbReference type="PANTHER" id="PTHR30204:SF97">
    <property type="entry name" value="MERR FAMILY REGULATORY PROTEIN"/>
    <property type="match status" value="1"/>
</dbReference>
<dbReference type="Pfam" id="PF13411">
    <property type="entry name" value="MerR_1"/>
    <property type="match status" value="1"/>
</dbReference>
<gene>
    <name evidence="3" type="ORF">SAMN06297387_107122</name>
</gene>
<dbReference type="EMBL" id="OCNE01000007">
    <property type="protein sequence ID" value="SOD62748.1"/>
    <property type="molecule type" value="Genomic_DNA"/>
</dbReference>
<evidence type="ECO:0000313" key="3">
    <source>
        <dbReference type="EMBL" id="SOD62748.1"/>
    </source>
</evidence>
<dbReference type="InterPro" id="IPR047057">
    <property type="entry name" value="MerR_fam"/>
</dbReference>
<dbReference type="Gene3D" id="1.10.1660.10">
    <property type="match status" value="1"/>
</dbReference>
<dbReference type="GO" id="GO:0003700">
    <property type="term" value="F:DNA-binding transcription factor activity"/>
    <property type="evidence" value="ECO:0007669"/>
    <property type="project" value="InterPro"/>
</dbReference>
<dbReference type="PANTHER" id="PTHR30204">
    <property type="entry name" value="REDOX-CYCLING DRUG-SENSING TRANSCRIPTIONAL ACTIVATOR SOXR"/>
    <property type="match status" value="1"/>
</dbReference>
<feature type="domain" description="HTH merR-type" evidence="2">
    <location>
        <begin position="1"/>
        <end position="53"/>
    </location>
</feature>
<evidence type="ECO:0000259" key="2">
    <source>
        <dbReference type="PROSITE" id="PS50937"/>
    </source>
</evidence>
<keyword evidence="4" id="KW-1185">Reference proteome</keyword>
<dbReference type="InterPro" id="IPR000551">
    <property type="entry name" value="MerR-type_HTH_dom"/>
</dbReference>
<keyword evidence="1 3" id="KW-0238">DNA-binding</keyword>
<name>A0A286DVR1_9ACTN</name>
<sequence>MVRHYENLGLIEATRSSTGQRLFAPSAVEQVRHIRVLLSAGLPARVLHELLTCVREHDRLDPCAVPLLVDHLRAHDERIAALTSTRATLQGLIDSATPAPGA</sequence>
<evidence type="ECO:0000313" key="4">
    <source>
        <dbReference type="Proteomes" id="UP000219072"/>
    </source>
</evidence>
<organism evidence="3 4">
    <name type="scientific">Streptomyces zhaozhouensis</name>
    <dbReference type="NCBI Taxonomy" id="1300267"/>
    <lineage>
        <taxon>Bacteria</taxon>
        <taxon>Bacillati</taxon>
        <taxon>Actinomycetota</taxon>
        <taxon>Actinomycetes</taxon>
        <taxon>Kitasatosporales</taxon>
        <taxon>Streptomycetaceae</taxon>
        <taxon>Streptomyces</taxon>
    </lineage>
</organism>
<dbReference type="AlphaFoldDB" id="A0A286DVR1"/>
<accession>A0A286DVR1</accession>
<dbReference type="GO" id="GO:0003677">
    <property type="term" value="F:DNA binding"/>
    <property type="evidence" value="ECO:0007669"/>
    <property type="project" value="UniProtKB-KW"/>
</dbReference>
<dbReference type="SUPFAM" id="SSF46955">
    <property type="entry name" value="Putative DNA-binding domain"/>
    <property type="match status" value="1"/>
</dbReference>
<evidence type="ECO:0000256" key="1">
    <source>
        <dbReference type="ARBA" id="ARBA00023125"/>
    </source>
</evidence>
<reference evidence="3 4" key="1">
    <citation type="submission" date="2017-09" db="EMBL/GenBank/DDBJ databases">
        <authorList>
            <person name="Ehlers B."/>
            <person name="Leendertz F.H."/>
        </authorList>
    </citation>
    <scope>NUCLEOTIDE SEQUENCE [LARGE SCALE GENOMIC DNA]</scope>
    <source>
        <strain evidence="3 4">CGMCC 4.7095</strain>
    </source>
</reference>
<dbReference type="PROSITE" id="PS50937">
    <property type="entry name" value="HTH_MERR_2"/>
    <property type="match status" value="1"/>
</dbReference>
<dbReference type="SMART" id="SM00422">
    <property type="entry name" value="HTH_MERR"/>
    <property type="match status" value="1"/>
</dbReference>
<proteinExistence type="predicted"/>
<dbReference type="InterPro" id="IPR009061">
    <property type="entry name" value="DNA-bd_dom_put_sf"/>
</dbReference>